<dbReference type="Gene3D" id="3.30.70.20">
    <property type="match status" value="1"/>
</dbReference>
<dbReference type="Proteomes" id="UP000273278">
    <property type="component" value="Chromosome"/>
</dbReference>
<evidence type="ECO:0000256" key="7">
    <source>
        <dbReference type="ARBA" id="ARBA00023014"/>
    </source>
</evidence>
<dbReference type="PROSITE" id="PS51379">
    <property type="entry name" value="4FE4S_FER_2"/>
    <property type="match status" value="2"/>
</dbReference>
<dbReference type="GO" id="GO:0046872">
    <property type="term" value="F:metal ion binding"/>
    <property type="evidence" value="ECO:0007669"/>
    <property type="project" value="UniProtKB-KW"/>
</dbReference>
<feature type="domain" description="4Fe-4S ferredoxin-type" evidence="8">
    <location>
        <begin position="62"/>
        <end position="92"/>
    </location>
</feature>
<dbReference type="NCBIfam" id="TIGR02179">
    <property type="entry name" value="PorD_KorD"/>
    <property type="match status" value="1"/>
</dbReference>
<keyword evidence="7" id="KW-0411">Iron-sulfur</keyword>
<dbReference type="GeneID" id="41321979"/>
<dbReference type="PANTHER" id="PTHR43724">
    <property type="entry name" value="PYRUVATE SYNTHASE SUBUNIT PORD"/>
    <property type="match status" value="1"/>
</dbReference>
<evidence type="ECO:0000256" key="1">
    <source>
        <dbReference type="ARBA" id="ARBA00001966"/>
    </source>
</evidence>
<evidence type="ECO:0000256" key="2">
    <source>
        <dbReference type="ARBA" id="ARBA00022485"/>
    </source>
</evidence>
<name>A0A3G3IIK8_9ARCH</name>
<dbReference type="AlphaFoldDB" id="A0A3G3IIK8"/>
<evidence type="ECO:0000256" key="4">
    <source>
        <dbReference type="ARBA" id="ARBA00022737"/>
    </source>
</evidence>
<keyword evidence="3" id="KW-0479">Metal-binding</keyword>
<proteinExistence type="predicted"/>
<feature type="domain" description="4Fe-4S ferredoxin-type" evidence="8">
    <location>
        <begin position="33"/>
        <end position="61"/>
    </location>
</feature>
<dbReference type="SUPFAM" id="SSF54862">
    <property type="entry name" value="4Fe-4S ferredoxins"/>
    <property type="match status" value="1"/>
</dbReference>
<dbReference type="RefSeq" id="WP_015505089.1">
    <property type="nucleotide sequence ID" value="NZ_CAYARO010000012.1"/>
</dbReference>
<dbReference type="InterPro" id="IPR017900">
    <property type="entry name" value="4Fe4S_Fe_S_CS"/>
</dbReference>
<evidence type="ECO:0000259" key="8">
    <source>
        <dbReference type="PROSITE" id="PS51379"/>
    </source>
</evidence>
<dbReference type="InterPro" id="IPR011898">
    <property type="entry name" value="PorD_KorD"/>
</dbReference>
<dbReference type="EMBL" id="CP017686">
    <property type="protein sequence ID" value="AYQ55332.1"/>
    <property type="molecule type" value="Genomic_DNA"/>
</dbReference>
<evidence type="ECO:0000313" key="10">
    <source>
        <dbReference type="Proteomes" id="UP000273278"/>
    </source>
</evidence>
<dbReference type="PROSITE" id="PS00198">
    <property type="entry name" value="4FE4S_FER_1"/>
    <property type="match status" value="1"/>
</dbReference>
<keyword evidence="6" id="KW-0408">Iron</keyword>
<sequence length="94" mass="10476">MVNMAGYKDMVIGSRVIEPGNSEEFHTGDWRSTVPIIDQSLCIDCMTCWIYCPDDCILVKDDKVTGIKLTHCKGCGICSKVCPKKAITMKEDIE</sequence>
<dbReference type="OMA" id="CGNCILY"/>
<keyword evidence="2" id="KW-0004">4Fe-4S</keyword>
<evidence type="ECO:0000256" key="6">
    <source>
        <dbReference type="ARBA" id="ARBA00023004"/>
    </source>
</evidence>
<keyword evidence="5" id="KW-0249">Electron transport</keyword>
<keyword evidence="5" id="KW-0813">Transport</keyword>
<comment type="cofactor">
    <cofactor evidence="1">
        <name>[4Fe-4S] cluster</name>
        <dbReference type="ChEBI" id="CHEBI:49883"/>
    </cofactor>
</comment>
<keyword evidence="4" id="KW-0677">Repeat</keyword>
<organism evidence="9 10">
    <name type="scientific">Methanomethylophilus alvi</name>
    <dbReference type="NCBI Taxonomy" id="1291540"/>
    <lineage>
        <taxon>Archaea</taxon>
        <taxon>Methanobacteriati</taxon>
        <taxon>Thermoplasmatota</taxon>
        <taxon>Thermoplasmata</taxon>
        <taxon>Methanomassiliicoccales</taxon>
        <taxon>Methanomethylophilaceae</taxon>
        <taxon>Methanomethylophilus</taxon>
    </lineage>
</organism>
<reference evidence="9 10" key="1">
    <citation type="submission" date="2016-10" db="EMBL/GenBank/DDBJ databases">
        <title>Complete genome of the TMA-utilizing, human hosted archaeon Methanomethylophilus alvus Gen. nov, sp. nov., strain Mx-05, derived from a pure culture.</title>
        <authorList>
            <person name="Brugere J.-F."/>
            <person name="Ben Hania W."/>
            <person name="Chaudhary P.P."/>
            <person name="Gaci N."/>
            <person name="Borrel G."/>
            <person name="Cao Van Tuat L."/>
            <person name="Fardeau M.-L."/>
            <person name="Harris H.M.B."/>
            <person name="O'Toole P.W."/>
            <person name="Ollivier B."/>
        </authorList>
    </citation>
    <scope>NUCLEOTIDE SEQUENCE [LARGE SCALE GENOMIC DNA]</scope>
    <source>
        <strain evidence="9 10">Mx-05</strain>
    </source>
</reference>
<dbReference type="Pfam" id="PF14697">
    <property type="entry name" value="Fer4_21"/>
    <property type="match status" value="1"/>
</dbReference>
<dbReference type="GO" id="GO:0051539">
    <property type="term" value="F:4 iron, 4 sulfur cluster binding"/>
    <property type="evidence" value="ECO:0007669"/>
    <property type="project" value="UniProtKB-KW"/>
</dbReference>
<dbReference type="GO" id="GO:0016625">
    <property type="term" value="F:oxidoreductase activity, acting on the aldehyde or oxo group of donors, iron-sulfur protein as acceptor"/>
    <property type="evidence" value="ECO:0007669"/>
    <property type="project" value="InterPro"/>
</dbReference>
<dbReference type="PANTHER" id="PTHR43724:SF1">
    <property type="entry name" value="PYRUVATE SYNTHASE SUBUNIT PORD"/>
    <property type="match status" value="1"/>
</dbReference>
<evidence type="ECO:0000313" key="9">
    <source>
        <dbReference type="EMBL" id="AYQ55332.1"/>
    </source>
</evidence>
<evidence type="ECO:0000256" key="3">
    <source>
        <dbReference type="ARBA" id="ARBA00022723"/>
    </source>
</evidence>
<gene>
    <name evidence="9" type="ORF">BKD89_05910</name>
</gene>
<accession>A0A3G3IIK8</accession>
<keyword evidence="9" id="KW-0670">Pyruvate</keyword>
<evidence type="ECO:0000256" key="5">
    <source>
        <dbReference type="ARBA" id="ARBA00022982"/>
    </source>
</evidence>
<dbReference type="InterPro" id="IPR017896">
    <property type="entry name" value="4Fe4S_Fe-S-bd"/>
</dbReference>
<protein>
    <submittedName>
        <fullName evidence="9">Pyruvate synthase</fullName>
    </submittedName>
</protein>